<proteinExistence type="predicted"/>
<dbReference type="HOGENOM" id="CLU_2787900_0_0_0"/>
<protein>
    <submittedName>
        <fullName evidence="1">Uncharacterized protein</fullName>
    </submittedName>
</protein>
<gene>
    <name evidence="1" type="ORF">HMPREF0402_01843</name>
</gene>
<organism evidence="1 2">
    <name type="scientific">Fusobacterium ulcerans 12-1B</name>
    <dbReference type="NCBI Taxonomy" id="457404"/>
    <lineage>
        <taxon>Bacteria</taxon>
        <taxon>Fusobacteriati</taxon>
        <taxon>Fusobacteriota</taxon>
        <taxon>Fusobacteriia</taxon>
        <taxon>Fusobacteriales</taxon>
        <taxon>Fusobacteriaceae</taxon>
        <taxon>Fusobacterium</taxon>
    </lineage>
</organism>
<dbReference type="Proteomes" id="UP000003233">
    <property type="component" value="Unassembled WGS sequence"/>
</dbReference>
<sequence length="68" mass="8366">MVKIKHIFILLILTILFYVYNNNKLYRKRNVTISIINIDGKKNFSIIVNEKYTFEKHKFTLNKKYNRR</sequence>
<accession>H1PTV0</accession>
<keyword evidence="2" id="KW-1185">Reference proteome</keyword>
<reference evidence="1 2" key="1">
    <citation type="submission" date="2012-07" db="EMBL/GenBank/DDBJ databases">
        <title>The Genome Sequence of Fusobacterium ulcerans 12_1B.</title>
        <authorList>
            <consortium name="The Broad Institute Genome Sequencing Platform"/>
            <person name="Earl A."/>
            <person name="Ward D."/>
            <person name="Feldgarden M."/>
            <person name="Gevers D."/>
            <person name="Strauss J."/>
            <person name="Ambrose C.E."/>
            <person name="Allen-Vercoe E."/>
            <person name="Walker B."/>
            <person name="Young S.K."/>
            <person name="Zeng Q."/>
            <person name="Gargeya S."/>
            <person name="Fitzgerald M."/>
            <person name="Haas B."/>
            <person name="Abouelleil A."/>
            <person name="Alvarado L."/>
            <person name="Arachchi H.M."/>
            <person name="Berlin A.M."/>
            <person name="Chapman S.B."/>
            <person name="Goldberg J."/>
            <person name="Griggs A."/>
            <person name="Gujja S."/>
            <person name="Hansen M."/>
            <person name="Howarth C."/>
            <person name="Imamovic A."/>
            <person name="Larimer J."/>
            <person name="McCowen C."/>
            <person name="Montmayeur A."/>
            <person name="Murphy C."/>
            <person name="Neiman D."/>
            <person name="Pearson M."/>
            <person name="Priest M."/>
            <person name="Roberts A."/>
            <person name="Saif S."/>
            <person name="Shea T."/>
            <person name="Sisk P."/>
            <person name="Sykes S."/>
            <person name="Wortman J."/>
            <person name="Nusbaum C."/>
            <person name="Birren B."/>
        </authorList>
    </citation>
    <scope>NUCLEOTIDE SEQUENCE [LARGE SCALE GENOMIC DNA]</scope>
    <source>
        <strain evidence="1 2">12_1B</strain>
    </source>
</reference>
<dbReference type="PATRIC" id="fig|457404.5.peg.2260"/>
<dbReference type="BioCyc" id="FSP457404-HMP:GTSQ-1853-MONOMER"/>
<name>H1PTV0_9FUSO</name>
<dbReference type="AlphaFoldDB" id="H1PTV0"/>
<evidence type="ECO:0000313" key="2">
    <source>
        <dbReference type="Proteomes" id="UP000003233"/>
    </source>
</evidence>
<evidence type="ECO:0000313" key="1">
    <source>
        <dbReference type="EMBL" id="EHO80770.1"/>
    </source>
</evidence>
<dbReference type="EMBL" id="AGWJ02000021">
    <property type="protein sequence ID" value="EHO80770.1"/>
    <property type="molecule type" value="Genomic_DNA"/>
</dbReference>
<comment type="caution">
    <text evidence="1">The sequence shown here is derived from an EMBL/GenBank/DDBJ whole genome shotgun (WGS) entry which is preliminary data.</text>
</comment>